<accession>A0A0K2V181</accession>
<keyword evidence="3" id="KW-0539">Nucleus</keyword>
<evidence type="ECO:0000256" key="5">
    <source>
        <dbReference type="SAM" id="MobiDB-lite"/>
    </source>
</evidence>
<name>A0A0K2V181_LEPSM</name>
<dbReference type="InterPro" id="IPR009146">
    <property type="entry name" value="Groucho_enhance"/>
</dbReference>
<dbReference type="AlphaFoldDB" id="A0A0K2V181"/>
<feature type="compositionally biased region" description="Pro residues" evidence="5">
    <location>
        <begin position="11"/>
        <end position="23"/>
    </location>
</feature>
<feature type="region of interest" description="Disordered" evidence="5">
    <location>
        <begin position="1"/>
        <end position="54"/>
    </location>
</feature>
<dbReference type="GO" id="GO:0003714">
    <property type="term" value="F:transcription corepressor activity"/>
    <property type="evidence" value="ECO:0007669"/>
    <property type="project" value="TreeGrafter"/>
</dbReference>
<feature type="region of interest" description="Disordered" evidence="5">
    <location>
        <begin position="66"/>
        <end position="93"/>
    </location>
</feature>
<proteinExistence type="inferred from homology"/>
<comment type="subcellular location">
    <subcellularLocation>
        <location evidence="1">Nucleus</location>
    </subcellularLocation>
</comment>
<dbReference type="GO" id="GO:0005667">
    <property type="term" value="C:transcription regulator complex"/>
    <property type="evidence" value="ECO:0007669"/>
    <property type="project" value="TreeGrafter"/>
</dbReference>
<protein>
    <submittedName>
        <fullName evidence="7">Transducinlike enhancer protein 4like [Tursiops truncatus]</fullName>
    </submittedName>
</protein>
<feature type="non-terminal residue" evidence="7">
    <location>
        <position position="279"/>
    </location>
</feature>
<dbReference type="EMBL" id="HACA01026888">
    <property type="protein sequence ID" value="CDW44249.1"/>
    <property type="molecule type" value="Transcribed_RNA"/>
</dbReference>
<dbReference type="GO" id="GO:0090090">
    <property type="term" value="P:negative regulation of canonical Wnt signaling pathway"/>
    <property type="evidence" value="ECO:0007669"/>
    <property type="project" value="TreeGrafter"/>
</dbReference>
<evidence type="ECO:0000256" key="4">
    <source>
        <dbReference type="SAM" id="Coils"/>
    </source>
</evidence>
<evidence type="ECO:0000256" key="1">
    <source>
        <dbReference type="ARBA" id="ARBA00004123"/>
    </source>
</evidence>
<evidence type="ECO:0000256" key="3">
    <source>
        <dbReference type="ARBA" id="ARBA00023242"/>
    </source>
</evidence>
<feature type="domain" description="Groucho/TLE N-terminal Q-rich" evidence="6">
    <location>
        <begin position="98"/>
        <end position="205"/>
    </location>
</feature>
<feature type="coiled-coil region" evidence="4">
    <location>
        <begin position="106"/>
        <end position="140"/>
    </location>
</feature>
<reference evidence="7" key="1">
    <citation type="submission" date="2014-05" db="EMBL/GenBank/DDBJ databases">
        <authorList>
            <person name="Chronopoulou M."/>
        </authorList>
    </citation>
    <scope>NUCLEOTIDE SEQUENCE</scope>
    <source>
        <tissue evidence="7">Whole organism</tissue>
    </source>
</reference>
<comment type="similarity">
    <text evidence="2">Belongs to the WD repeat Groucho/TLE family.</text>
</comment>
<dbReference type="InterPro" id="IPR005617">
    <property type="entry name" value="Groucho/TLE_N"/>
</dbReference>
<evidence type="ECO:0000256" key="2">
    <source>
        <dbReference type="ARBA" id="ARBA00005969"/>
    </source>
</evidence>
<sequence>MFPGPNRHPGNPFPGGVPPPGIPGGPLGGMQPRLDLPPVTLGGLSAGGQPRPDQLMAAQCNLNSNQEKLYSSSSSSSNKRRTPSVPINSPLGVPGGPLKLGISETCERIKEEFNFIQNQYHSLKLECEKLAQEKTEMQRHYVMYYEMSYGLNVEMHKQTEICKRLDAIIRQVLPFLSGEHQQQVAMAVDRAKQITMAELNAVMQQAAAGGPGGGIPGMPPGFPGPPGGMPPGLPGIPGLPGLPPSSAAGLLSLAGHPGMPPTSSGASALHALMQQRGGG</sequence>
<dbReference type="Pfam" id="PF03920">
    <property type="entry name" value="TLE_N"/>
    <property type="match status" value="1"/>
</dbReference>
<organism evidence="7">
    <name type="scientific">Lepeophtheirus salmonis</name>
    <name type="common">Salmon louse</name>
    <name type="synonym">Caligus salmonis</name>
    <dbReference type="NCBI Taxonomy" id="72036"/>
    <lineage>
        <taxon>Eukaryota</taxon>
        <taxon>Metazoa</taxon>
        <taxon>Ecdysozoa</taxon>
        <taxon>Arthropoda</taxon>
        <taxon>Crustacea</taxon>
        <taxon>Multicrustacea</taxon>
        <taxon>Hexanauplia</taxon>
        <taxon>Copepoda</taxon>
        <taxon>Siphonostomatoida</taxon>
        <taxon>Caligidae</taxon>
        <taxon>Lepeophtheirus</taxon>
    </lineage>
</organism>
<dbReference type="PANTHER" id="PTHR10814:SF21">
    <property type="entry name" value="PROTEIN GROUCHO"/>
    <property type="match status" value="1"/>
</dbReference>
<evidence type="ECO:0000313" key="7">
    <source>
        <dbReference type="EMBL" id="CDW44249.1"/>
    </source>
</evidence>
<dbReference type="OrthoDB" id="2624652at2759"/>
<keyword evidence="4" id="KW-0175">Coiled coil</keyword>
<dbReference type="GO" id="GO:0005634">
    <property type="term" value="C:nucleus"/>
    <property type="evidence" value="ECO:0007669"/>
    <property type="project" value="UniProtKB-SubCell"/>
</dbReference>
<dbReference type="PANTHER" id="PTHR10814">
    <property type="entry name" value="TRANSDUCIN-LIKE ENHANCER PROTEIN"/>
    <property type="match status" value="1"/>
</dbReference>
<evidence type="ECO:0000259" key="6">
    <source>
        <dbReference type="Pfam" id="PF03920"/>
    </source>
</evidence>